<reference evidence="1 2" key="1">
    <citation type="journal article" date="2022" name="Hortic Res">
        <title>A haplotype resolved chromosomal level avocado genome allows analysis of novel avocado genes.</title>
        <authorList>
            <person name="Nath O."/>
            <person name="Fletcher S.J."/>
            <person name="Hayward A."/>
            <person name="Shaw L.M."/>
            <person name="Masouleh A.K."/>
            <person name="Furtado A."/>
            <person name="Henry R.J."/>
            <person name="Mitter N."/>
        </authorList>
    </citation>
    <scope>NUCLEOTIDE SEQUENCE [LARGE SCALE GENOMIC DNA]</scope>
    <source>
        <strain evidence="2">cv. Hass</strain>
    </source>
</reference>
<keyword evidence="2" id="KW-1185">Reference proteome</keyword>
<organism evidence="1 2">
    <name type="scientific">Persea americana</name>
    <name type="common">Avocado</name>
    <dbReference type="NCBI Taxonomy" id="3435"/>
    <lineage>
        <taxon>Eukaryota</taxon>
        <taxon>Viridiplantae</taxon>
        <taxon>Streptophyta</taxon>
        <taxon>Embryophyta</taxon>
        <taxon>Tracheophyta</taxon>
        <taxon>Spermatophyta</taxon>
        <taxon>Magnoliopsida</taxon>
        <taxon>Magnoliidae</taxon>
        <taxon>Laurales</taxon>
        <taxon>Lauraceae</taxon>
        <taxon>Persea</taxon>
    </lineage>
</organism>
<dbReference type="EMBL" id="CM056810">
    <property type="protein sequence ID" value="KAJ8644809.1"/>
    <property type="molecule type" value="Genomic_DNA"/>
</dbReference>
<evidence type="ECO:0000313" key="1">
    <source>
        <dbReference type="EMBL" id="KAJ8644809.1"/>
    </source>
</evidence>
<protein>
    <submittedName>
        <fullName evidence="1">Uncharacterized protein</fullName>
    </submittedName>
</protein>
<evidence type="ECO:0000313" key="2">
    <source>
        <dbReference type="Proteomes" id="UP001234297"/>
    </source>
</evidence>
<name>A0ACC2MGP7_PERAE</name>
<comment type="caution">
    <text evidence="1">The sequence shown here is derived from an EMBL/GenBank/DDBJ whole genome shotgun (WGS) entry which is preliminary data.</text>
</comment>
<proteinExistence type="predicted"/>
<sequence>MNTMTQMPDTMSSWLNLDDIHIPTFLHEFPDFTLQNDQLFNFPTSNDQSNPLSLHPLPNYTDESLLSDDFETDTDMLNTMQPQVCMWAGPVTETALIPIEGNESNQCINCDAWLVEPPEESFKSYEEPIFGSAVSADTAEMFVNSAAKSSMLSRSEESGDEEDTDEERRTITSSCKNLVSERNRRKRLSQQLLALRALVPNITKMDKRSVLVDALAYLSSIHEETERIKKEEPKHIHNSYVKAPTDATLQPQRMIESQTQKPKPRPKSQILEIDAEKMEDRRFIVKITCKGSSDAGGEVLRIIESLGVEITYTALDKIKPMLVLVTIFIRMRKQGKMTEEKLKDCITSTALKSGLLLKNP</sequence>
<accession>A0ACC2MGP7</accession>
<dbReference type="Proteomes" id="UP001234297">
    <property type="component" value="Chromosome 2"/>
</dbReference>
<gene>
    <name evidence="1" type="ORF">MRB53_006557</name>
</gene>